<organism evidence="2 3">
    <name type="scientific">Sporocytophaga myxococcoides</name>
    <dbReference type="NCBI Taxonomy" id="153721"/>
    <lineage>
        <taxon>Bacteria</taxon>
        <taxon>Pseudomonadati</taxon>
        <taxon>Bacteroidota</taxon>
        <taxon>Cytophagia</taxon>
        <taxon>Cytophagales</taxon>
        <taxon>Cytophagaceae</taxon>
        <taxon>Sporocytophaga</taxon>
    </lineage>
</organism>
<evidence type="ECO:0000313" key="3">
    <source>
        <dbReference type="Proteomes" id="UP000030185"/>
    </source>
</evidence>
<dbReference type="RefSeq" id="WP_045466776.1">
    <property type="nucleotide sequence ID" value="NZ_BBLT01000008.1"/>
</dbReference>
<comment type="caution">
    <text evidence="2">The sequence shown here is derived from an EMBL/GenBank/DDBJ whole genome shotgun (WGS) entry which is preliminary data.</text>
</comment>
<accession>A0A098LJG1</accession>
<evidence type="ECO:0000313" key="2">
    <source>
        <dbReference type="EMBL" id="GAL86619.1"/>
    </source>
</evidence>
<dbReference type="InterPro" id="IPR026444">
    <property type="entry name" value="Secre_tail"/>
</dbReference>
<dbReference type="Proteomes" id="UP000030185">
    <property type="component" value="Unassembled WGS sequence"/>
</dbReference>
<dbReference type="OrthoDB" id="972884at2"/>
<dbReference type="Gene3D" id="2.60.40.10">
    <property type="entry name" value="Immunoglobulins"/>
    <property type="match status" value="1"/>
</dbReference>
<feature type="chain" id="PRO_5001937520" description="Secretion system C-terminal sorting domain-containing protein" evidence="1">
    <location>
        <begin position="27"/>
        <end position="606"/>
    </location>
</feature>
<dbReference type="InterPro" id="IPR013783">
    <property type="entry name" value="Ig-like_fold"/>
</dbReference>
<protein>
    <recommendedName>
        <fullName evidence="4">Secretion system C-terminal sorting domain-containing protein</fullName>
    </recommendedName>
</protein>
<name>A0A098LJG1_9BACT</name>
<evidence type="ECO:0008006" key="4">
    <source>
        <dbReference type="Google" id="ProtNLM"/>
    </source>
</evidence>
<dbReference type="NCBIfam" id="TIGR04183">
    <property type="entry name" value="Por_Secre_tail"/>
    <property type="match status" value="1"/>
</dbReference>
<keyword evidence="1" id="KW-0732">Signal</keyword>
<dbReference type="STRING" id="153721.MYP_3849"/>
<feature type="signal peptide" evidence="1">
    <location>
        <begin position="1"/>
        <end position="26"/>
    </location>
</feature>
<proteinExistence type="predicted"/>
<sequence length="606" mass="66142">MKKLLSKQLASLILVGSIFFNPDVAAQTFKFPTSGSTTITTCSGHLYDDGGSDGNYTPDSEGIVTILPENGKFVKLTLNDYTAYFSELEIYFGDNTSAKSMTFESFLVSNSGLNDVFYGSPVNGAITLRFKTGYEASGLDFTIECLDEYPSYDFYLSEGSGIPLDTVSKGVNLGTESSPQNASETPTGPYTMSYFISKDKILDANDLKVYEDVYTSIYKGTFTYINEGVLQIPLDVPVGKYYFFTVMDYDNLFPESDETNNFSIDSIYVVEPTVSASIEDWELTPEANNADNKFSFEFKAESDGELRTIPNLDWIVKAGTTKDIKNASVQLAAGTFTDVASYMFDPYAGSFIPSEHGFAQNGTYYIFLQLDPEGKLSLKGESILVDSFKVDNSIAKALLLPVTGNKVVHTCKGLVYDNGGPGDSYEVPTDGSITIYPESPDKLVVVILNNVSLGIFDDLKIYDGDGGSSSKLLEEITDDFSEDNKKTFTASGPGKPLTIQLNSSNSFAFMNNGFEAEISCPAVAATRNRHTEELSVGPNPASSFIQINMPKGVTQFVGKVYSNDGKLMKSFFNESILDLADLGAGNYLLLLTLPDGSVETRKFIKR</sequence>
<evidence type="ECO:0000256" key="1">
    <source>
        <dbReference type="SAM" id="SignalP"/>
    </source>
</evidence>
<dbReference type="AlphaFoldDB" id="A0A098LJG1"/>
<keyword evidence="3" id="KW-1185">Reference proteome</keyword>
<gene>
    <name evidence="2" type="ORF">MYP_3849</name>
</gene>
<dbReference type="EMBL" id="BBLT01000008">
    <property type="protein sequence ID" value="GAL86619.1"/>
    <property type="molecule type" value="Genomic_DNA"/>
</dbReference>
<reference evidence="2 3" key="1">
    <citation type="submission" date="2014-09" db="EMBL/GenBank/DDBJ databases">
        <title>Sporocytophaga myxococcoides PG-01 genome sequencing.</title>
        <authorList>
            <person name="Liu L."/>
            <person name="Gao P.J."/>
            <person name="Chen G.J."/>
            <person name="Wang L.S."/>
        </authorList>
    </citation>
    <scope>NUCLEOTIDE SEQUENCE [LARGE SCALE GENOMIC DNA]</scope>
    <source>
        <strain evidence="2 3">PG-01</strain>
    </source>
</reference>